<name>A0A645FKR7_9ZZZZ</name>
<dbReference type="InterPro" id="IPR004468">
    <property type="entry name" value="CTP_synthase"/>
</dbReference>
<evidence type="ECO:0000256" key="7">
    <source>
        <dbReference type="ARBA" id="ARBA00022962"/>
    </source>
</evidence>
<feature type="domain" description="Glutamine amidotransferase" evidence="10">
    <location>
        <begin position="4"/>
        <end position="50"/>
    </location>
</feature>
<evidence type="ECO:0000256" key="3">
    <source>
        <dbReference type="ARBA" id="ARBA00012291"/>
    </source>
</evidence>
<evidence type="ECO:0000256" key="6">
    <source>
        <dbReference type="ARBA" id="ARBA00022840"/>
    </source>
</evidence>
<dbReference type="GO" id="GO:0042802">
    <property type="term" value="F:identical protein binding"/>
    <property type="evidence" value="ECO:0007669"/>
    <property type="project" value="TreeGrafter"/>
</dbReference>
<dbReference type="InterPro" id="IPR017926">
    <property type="entry name" value="GATASE"/>
</dbReference>
<evidence type="ECO:0000313" key="11">
    <source>
        <dbReference type="EMBL" id="MPN14550.1"/>
    </source>
</evidence>
<comment type="caution">
    <text evidence="11">The sequence shown here is derived from an EMBL/GenBank/DDBJ whole genome shotgun (WGS) entry which is preliminary data.</text>
</comment>
<reference evidence="11" key="1">
    <citation type="submission" date="2019-08" db="EMBL/GenBank/DDBJ databases">
        <authorList>
            <person name="Kucharzyk K."/>
            <person name="Murdoch R.W."/>
            <person name="Higgins S."/>
            <person name="Loffler F."/>
        </authorList>
    </citation>
    <scope>NUCLEOTIDE SEQUENCE</scope>
</reference>
<evidence type="ECO:0000256" key="8">
    <source>
        <dbReference type="ARBA" id="ARBA00022975"/>
    </source>
</evidence>
<gene>
    <name evidence="11" type="primary">pyrG_42</name>
    <name evidence="11" type="ORF">SDC9_161877</name>
</gene>
<evidence type="ECO:0000256" key="5">
    <source>
        <dbReference type="ARBA" id="ARBA00022741"/>
    </source>
</evidence>
<evidence type="ECO:0000256" key="1">
    <source>
        <dbReference type="ARBA" id="ARBA00005171"/>
    </source>
</evidence>
<dbReference type="SUPFAM" id="SSF52317">
    <property type="entry name" value="Class I glutamine amidotransferase-like"/>
    <property type="match status" value="1"/>
</dbReference>
<dbReference type="PANTHER" id="PTHR11550">
    <property type="entry name" value="CTP SYNTHASE"/>
    <property type="match status" value="1"/>
</dbReference>
<keyword evidence="7" id="KW-0315">Glutamine amidotransferase</keyword>
<sequence length="68" mass="7154">MLSGTSPDGRLVEAVELPSAVHPFFIGVQYHPEFKSRPNRAHPLFVGLVEAALAAQAANAEGAVTGKQ</sequence>
<evidence type="ECO:0000256" key="2">
    <source>
        <dbReference type="ARBA" id="ARBA00007533"/>
    </source>
</evidence>
<keyword evidence="4 11" id="KW-0436">Ligase</keyword>
<dbReference type="GO" id="GO:0005829">
    <property type="term" value="C:cytosol"/>
    <property type="evidence" value="ECO:0007669"/>
    <property type="project" value="TreeGrafter"/>
</dbReference>
<dbReference type="GO" id="GO:0003883">
    <property type="term" value="F:CTP synthase activity"/>
    <property type="evidence" value="ECO:0007669"/>
    <property type="project" value="UniProtKB-EC"/>
</dbReference>
<keyword evidence="5" id="KW-0547">Nucleotide-binding</keyword>
<comment type="catalytic activity">
    <reaction evidence="9">
        <text>UTP + L-glutamine + ATP + H2O = CTP + L-glutamate + ADP + phosphate + 2 H(+)</text>
        <dbReference type="Rhea" id="RHEA:26426"/>
        <dbReference type="ChEBI" id="CHEBI:15377"/>
        <dbReference type="ChEBI" id="CHEBI:15378"/>
        <dbReference type="ChEBI" id="CHEBI:29985"/>
        <dbReference type="ChEBI" id="CHEBI:30616"/>
        <dbReference type="ChEBI" id="CHEBI:37563"/>
        <dbReference type="ChEBI" id="CHEBI:43474"/>
        <dbReference type="ChEBI" id="CHEBI:46398"/>
        <dbReference type="ChEBI" id="CHEBI:58359"/>
        <dbReference type="ChEBI" id="CHEBI:456216"/>
        <dbReference type="EC" id="6.3.4.2"/>
    </reaction>
</comment>
<dbReference type="Gene3D" id="3.40.50.880">
    <property type="match status" value="1"/>
</dbReference>
<dbReference type="UniPathway" id="UPA00159">
    <property type="reaction ID" value="UER00277"/>
</dbReference>
<organism evidence="11">
    <name type="scientific">bioreactor metagenome</name>
    <dbReference type="NCBI Taxonomy" id="1076179"/>
    <lineage>
        <taxon>unclassified sequences</taxon>
        <taxon>metagenomes</taxon>
        <taxon>ecological metagenomes</taxon>
    </lineage>
</organism>
<evidence type="ECO:0000259" key="10">
    <source>
        <dbReference type="Pfam" id="PF00117"/>
    </source>
</evidence>
<accession>A0A645FKR7</accession>
<dbReference type="EMBL" id="VSSQ01061188">
    <property type="protein sequence ID" value="MPN14550.1"/>
    <property type="molecule type" value="Genomic_DNA"/>
</dbReference>
<keyword evidence="6" id="KW-0067">ATP-binding</keyword>
<keyword evidence="8" id="KW-0665">Pyrimidine biosynthesis</keyword>
<dbReference type="GO" id="GO:0044210">
    <property type="term" value="P:'de novo' CTP biosynthetic process"/>
    <property type="evidence" value="ECO:0007669"/>
    <property type="project" value="UniProtKB-UniPathway"/>
</dbReference>
<proteinExistence type="inferred from homology"/>
<dbReference type="PROSITE" id="PS51273">
    <property type="entry name" value="GATASE_TYPE_1"/>
    <property type="match status" value="1"/>
</dbReference>
<comment type="pathway">
    <text evidence="1">Pyrimidine metabolism; CTP biosynthesis via de novo pathway; CTP from UDP: step 2/2.</text>
</comment>
<evidence type="ECO:0000256" key="4">
    <source>
        <dbReference type="ARBA" id="ARBA00022598"/>
    </source>
</evidence>
<dbReference type="AlphaFoldDB" id="A0A645FKR7"/>
<comment type="similarity">
    <text evidence="2">Belongs to the CTP synthase family.</text>
</comment>
<protein>
    <recommendedName>
        <fullName evidence="3">CTP synthase (glutamine hydrolyzing)</fullName>
        <ecNumber evidence="3">6.3.4.2</ecNumber>
    </recommendedName>
</protein>
<evidence type="ECO:0000256" key="9">
    <source>
        <dbReference type="ARBA" id="ARBA00047781"/>
    </source>
</evidence>
<dbReference type="InterPro" id="IPR029062">
    <property type="entry name" value="Class_I_gatase-like"/>
</dbReference>
<dbReference type="GO" id="GO:0005524">
    <property type="term" value="F:ATP binding"/>
    <property type="evidence" value="ECO:0007669"/>
    <property type="project" value="UniProtKB-KW"/>
</dbReference>
<dbReference type="EC" id="6.3.4.2" evidence="3"/>
<dbReference type="GO" id="GO:0019856">
    <property type="term" value="P:pyrimidine nucleobase biosynthetic process"/>
    <property type="evidence" value="ECO:0007669"/>
    <property type="project" value="TreeGrafter"/>
</dbReference>
<dbReference type="PANTHER" id="PTHR11550:SF0">
    <property type="entry name" value="CTP SYNTHASE-RELATED"/>
    <property type="match status" value="1"/>
</dbReference>
<dbReference type="Pfam" id="PF00117">
    <property type="entry name" value="GATase"/>
    <property type="match status" value="1"/>
</dbReference>